<evidence type="ECO:0000256" key="1">
    <source>
        <dbReference type="SAM" id="Coils"/>
    </source>
</evidence>
<dbReference type="AlphaFoldDB" id="A0A7C8MZQ3"/>
<dbReference type="EMBL" id="WUBL01000138">
    <property type="protein sequence ID" value="KAF2964756.1"/>
    <property type="molecule type" value="Genomic_DNA"/>
</dbReference>
<evidence type="ECO:0000256" key="2">
    <source>
        <dbReference type="SAM" id="MobiDB-lite"/>
    </source>
</evidence>
<keyword evidence="1" id="KW-0175">Coiled coil</keyword>
<feature type="compositionally biased region" description="Low complexity" evidence="2">
    <location>
        <begin position="410"/>
        <end position="423"/>
    </location>
</feature>
<evidence type="ECO:0000313" key="4">
    <source>
        <dbReference type="Proteomes" id="UP000481858"/>
    </source>
</evidence>
<organism evidence="3 4">
    <name type="scientific">Xylaria multiplex</name>
    <dbReference type="NCBI Taxonomy" id="323545"/>
    <lineage>
        <taxon>Eukaryota</taxon>
        <taxon>Fungi</taxon>
        <taxon>Dikarya</taxon>
        <taxon>Ascomycota</taxon>
        <taxon>Pezizomycotina</taxon>
        <taxon>Sordariomycetes</taxon>
        <taxon>Xylariomycetidae</taxon>
        <taxon>Xylariales</taxon>
        <taxon>Xylariaceae</taxon>
        <taxon>Xylaria</taxon>
    </lineage>
</organism>
<protein>
    <submittedName>
        <fullName evidence="3">Uncharacterized protein</fullName>
    </submittedName>
</protein>
<feature type="compositionally biased region" description="Polar residues" evidence="2">
    <location>
        <begin position="32"/>
        <end position="41"/>
    </location>
</feature>
<dbReference type="Proteomes" id="UP000481858">
    <property type="component" value="Unassembled WGS sequence"/>
</dbReference>
<comment type="caution">
    <text evidence="3">The sequence shown here is derived from an EMBL/GenBank/DDBJ whole genome shotgun (WGS) entry which is preliminary data.</text>
</comment>
<feature type="region of interest" description="Disordered" evidence="2">
    <location>
        <begin position="443"/>
        <end position="478"/>
    </location>
</feature>
<feature type="compositionally biased region" description="Basic residues" evidence="2">
    <location>
        <begin position="1"/>
        <end position="14"/>
    </location>
</feature>
<reference evidence="3 4" key="1">
    <citation type="submission" date="2019-12" db="EMBL/GenBank/DDBJ databases">
        <title>Draft genome sequence of the ascomycete Xylaria multiplex DSM 110363.</title>
        <authorList>
            <person name="Buettner E."/>
            <person name="Kellner H."/>
        </authorList>
    </citation>
    <scope>NUCLEOTIDE SEQUENCE [LARGE SCALE GENOMIC DNA]</scope>
    <source>
        <strain evidence="3 4">DSM 110363</strain>
    </source>
</reference>
<feature type="compositionally biased region" description="Polar residues" evidence="2">
    <location>
        <begin position="467"/>
        <end position="477"/>
    </location>
</feature>
<evidence type="ECO:0000313" key="3">
    <source>
        <dbReference type="EMBL" id="KAF2964756.1"/>
    </source>
</evidence>
<dbReference type="InParanoid" id="A0A7C8MZQ3"/>
<feature type="region of interest" description="Disordered" evidence="2">
    <location>
        <begin position="1"/>
        <end position="63"/>
    </location>
</feature>
<dbReference type="OrthoDB" id="4755921at2759"/>
<name>A0A7C8MZQ3_9PEZI</name>
<gene>
    <name evidence="3" type="ORF">GQX73_g8831</name>
</gene>
<proteinExistence type="predicted"/>
<feature type="coiled-coil region" evidence="1">
    <location>
        <begin position="481"/>
        <end position="508"/>
    </location>
</feature>
<keyword evidence="4" id="KW-1185">Reference proteome</keyword>
<accession>A0A7C8MZQ3</accession>
<sequence>MLSHKKSFRARAKSTFKGLTMEPKATHDSSKADNTSISIKGSSKAELPVPGGREGKKEPRGRGVLKSLTIDTKLARDTYNAENACIAANTRLSRKPSNADSPRLSEAMMNRNWRNHRNPMEEDSPGKMETLWTAPPEKCKFLEDVKARHRHEDEFEVIDYDHGLKRAAYRCRRPEDVRPELIPFTRLESISLDPCLSAPATKTEFSTAEIETEERSAKYNPSIFQPSVRSVVRLDEMAPTKRAGYEKILNWDEQQRGRLRESSSITIVSLADPASGWESVEFPYAEIRAVKGDKRFETALNDVEETIRNQLSTLVEPQSAGLPPAYIRKQYKERLEERRRAMALCGGVDNNRQGFGTESVNDTQFNDLLGKLNKLCAPRIRAFTVNDKDDQYRPDYMKETVGIINGAPHSPSGDSGISGVSSIGRKRSSTLNPEAIEFRCPAQEKQSSVVNGHDPAVSSPIAPPHPVQTSEKASTGPTDPIRLLETRVAELEAQIARQEEAKQAKFARQRLPKEYKTNKGPYGATGYPHVVPGGGVHHPAMNRHVQGPTGYQVAHPLPYHQPQPGFAMGVGVGGTHPNPMPAMGNCVLPQPVPGLPPNGMPTGVINPCNATQAMVPFAGNGALVPTQPATGTSLWVKTMFGPKPVSKPDRPFRPGDGLQAVRQQEYEEYLEHLRATDPNYAISCKQRQSRRADRQRLGQQCGGGAGQKILC</sequence>
<feature type="region of interest" description="Disordered" evidence="2">
    <location>
        <begin position="403"/>
        <end position="426"/>
    </location>
</feature>